<comment type="cofactor">
    <cofactor evidence="1">
        <name>FMN</name>
        <dbReference type="ChEBI" id="CHEBI:58210"/>
    </cofactor>
</comment>
<name>A0A9P9FTK0_9HYPO</name>
<sequence>MAPSSVSTIVPIPEPPGLPLIGNLTELKSEDSLKDLSRLHDIYGEIYRLRFPGRKTYIFLATHKLVDEICDESRFAKSLKSELSEVRLAVHDGLFTAHNHEENWGIAHRILMPAFGPVAIKGMFDEMYDIATQLALKWARHGPSQPIAASEEFTRLALDTLALCSMHFRFNSFYKETLHPFVQSMADTLTEAGKRYSRPSWVRIFNRAAKRKLFDDIALMRKTAENVINTRRANPSGYLGKDLLTAMVDGVDPKMVKKMTDQTTPQAAQKEVDEIMGRHPITVEKIFKLKYIPAVLRETLRQCSPIPGIKVEPLEDTLLAGKYPVKKGDSIFAFFSKSHLDPVVFGEDKNEFKPERMMDDNFNRLQKEFRNCWKPFGNGMRACIGRPFAWQEMLLAIAILLQNFNFYMDDPGYTLRLSETLTIKPKDFNIRASLRHGIDTCKALANQLAADASVHGFYASVVDSLDTTKENLPTGYPVIIFTSSYEGQPPDNARQFVAWLESLTGKEADKVPYAVFGVRNREWAHTFHRVPKLIDAALRQHGAERVADTGLADVSDRDVFNCFEIWEYEILWPALEKKYPASMTGDLTEQKGLSVQITVPRPSTLRQNVQEAIVTAAQDLTPLGAPRKRHIEIKLQAGTSYCTGDSLAMLPMNPPDTVRRVFRRFKISWDAALTVEGDKGISLPADRPTSAWDVLRGYVELTQPATKRNILALVDCSLDPNTRKQLEELGGDKFHEEINKTRVSVLDLLEQYPSIELQFSSFLSMLPPMCTRQYSISSSPLNDPDHVRLTYSLLDDPSFSGLGQYVGVASNYLANLEPDDLHVAVRPSHVAFHLPSAPESTPIICIAAGSGIAPFRGFIQVRSAQIAAGRALTPALLFYGCRGRGEDVYRDEFNKWEATEAVSVKRAYSRETPDETIGCKYVQVRLVKEKESVFRLWDQGAKLFVCGSRKLGSAVEEACLELIKELKDINDEGAKRFMETIRNDRYTMDVFD</sequence>
<comment type="catalytic activity">
    <reaction evidence="16">
        <text>an organic molecule + reduced [NADPH--hemoprotein reductase] + O2 = an alcohol + oxidized [NADPH--hemoprotein reductase] + H2O + H(+)</text>
        <dbReference type="Rhea" id="RHEA:17149"/>
        <dbReference type="Rhea" id="RHEA-COMP:11964"/>
        <dbReference type="Rhea" id="RHEA-COMP:11965"/>
        <dbReference type="ChEBI" id="CHEBI:15377"/>
        <dbReference type="ChEBI" id="CHEBI:15378"/>
        <dbReference type="ChEBI" id="CHEBI:15379"/>
        <dbReference type="ChEBI" id="CHEBI:30879"/>
        <dbReference type="ChEBI" id="CHEBI:57618"/>
        <dbReference type="ChEBI" id="CHEBI:58210"/>
        <dbReference type="ChEBI" id="CHEBI:142491"/>
        <dbReference type="EC" id="1.14.14.1"/>
    </reaction>
</comment>
<keyword evidence="6 18" id="KW-0349">Heme</keyword>
<evidence type="ECO:0000313" key="21">
    <source>
        <dbReference type="EMBL" id="KAH7177099.1"/>
    </source>
</evidence>
<evidence type="ECO:0000256" key="11">
    <source>
        <dbReference type="ARBA" id="ARBA00022857"/>
    </source>
</evidence>
<protein>
    <submittedName>
        <fullName evidence="21">Cytochrome P450</fullName>
    </submittedName>
</protein>
<dbReference type="EMBL" id="JAGMUV010000001">
    <property type="protein sequence ID" value="KAH7177099.1"/>
    <property type="molecule type" value="Genomic_DNA"/>
</dbReference>
<keyword evidence="9 18" id="KW-0479">Metal-binding</keyword>
<evidence type="ECO:0000256" key="10">
    <source>
        <dbReference type="ARBA" id="ARBA00022827"/>
    </source>
</evidence>
<evidence type="ECO:0000256" key="8">
    <source>
        <dbReference type="ARBA" id="ARBA00022643"/>
    </source>
</evidence>
<dbReference type="InterPro" id="IPR001433">
    <property type="entry name" value="OxRdtase_FAD/NAD-bd"/>
</dbReference>
<dbReference type="InterPro" id="IPR023173">
    <property type="entry name" value="NADPH_Cyt_P450_Rdtase_alpha"/>
</dbReference>
<evidence type="ECO:0000313" key="22">
    <source>
        <dbReference type="Proteomes" id="UP000738349"/>
    </source>
</evidence>
<keyword evidence="8" id="KW-0288">FMN</keyword>
<gene>
    <name evidence="21" type="ORF">EDB81DRAFT_864424</name>
</gene>
<dbReference type="InterPro" id="IPR039261">
    <property type="entry name" value="FNR_nucleotide-bd"/>
</dbReference>
<dbReference type="PROSITE" id="PS50902">
    <property type="entry name" value="FLAVODOXIN_LIKE"/>
    <property type="match status" value="1"/>
</dbReference>
<dbReference type="InterPro" id="IPR001709">
    <property type="entry name" value="Flavoprot_Pyr_Nucl_cyt_Rdtase"/>
</dbReference>
<evidence type="ECO:0000256" key="12">
    <source>
        <dbReference type="ARBA" id="ARBA00022982"/>
    </source>
</evidence>
<dbReference type="AlphaFoldDB" id="A0A9P9FTK0"/>
<dbReference type="Pfam" id="PF00067">
    <property type="entry name" value="p450"/>
    <property type="match status" value="1"/>
</dbReference>
<dbReference type="PROSITE" id="PS51384">
    <property type="entry name" value="FAD_FR"/>
    <property type="match status" value="1"/>
</dbReference>
<feature type="domain" description="FAD-binding FR-type" evidence="20">
    <location>
        <begin position="607"/>
        <end position="835"/>
    </location>
</feature>
<evidence type="ECO:0000256" key="9">
    <source>
        <dbReference type="ARBA" id="ARBA00022723"/>
    </source>
</evidence>
<evidence type="ECO:0000256" key="3">
    <source>
        <dbReference type="ARBA" id="ARBA00001974"/>
    </source>
</evidence>
<evidence type="ECO:0000256" key="6">
    <source>
        <dbReference type="ARBA" id="ARBA00022617"/>
    </source>
</evidence>
<proteinExistence type="inferred from homology"/>
<dbReference type="Gene3D" id="1.20.990.10">
    <property type="entry name" value="NADPH-cytochrome p450 Reductase, Chain A, domain 3"/>
    <property type="match status" value="1"/>
</dbReference>
<dbReference type="Pfam" id="PF00258">
    <property type="entry name" value="Flavodoxin_1"/>
    <property type="match status" value="1"/>
</dbReference>
<keyword evidence="12" id="KW-0249">Electron transport</keyword>
<comment type="catalytic activity">
    <reaction evidence="17">
        <text>2 oxidized [cytochrome P450] + NADPH = 2 reduced [cytochrome P450] + NADP(+) + H(+)</text>
        <dbReference type="Rhea" id="RHEA:24040"/>
        <dbReference type="Rhea" id="RHEA-COMP:14627"/>
        <dbReference type="Rhea" id="RHEA-COMP:14628"/>
        <dbReference type="ChEBI" id="CHEBI:15378"/>
        <dbReference type="ChEBI" id="CHEBI:55376"/>
        <dbReference type="ChEBI" id="CHEBI:57783"/>
        <dbReference type="ChEBI" id="CHEBI:58349"/>
        <dbReference type="ChEBI" id="CHEBI:60344"/>
        <dbReference type="EC" id="1.6.2.4"/>
    </reaction>
</comment>
<comment type="similarity">
    <text evidence="4">In the N-terminal section; belongs to the cytochrome P450 family.</text>
</comment>
<dbReference type="SUPFAM" id="SSF63380">
    <property type="entry name" value="Riboflavin synthase domain-like"/>
    <property type="match status" value="1"/>
</dbReference>
<evidence type="ECO:0000256" key="15">
    <source>
        <dbReference type="ARBA" id="ARBA00023033"/>
    </source>
</evidence>
<keyword evidence="10" id="KW-0274">FAD</keyword>
<dbReference type="InterPro" id="IPR017938">
    <property type="entry name" value="Riboflavin_synthase-like_b-brl"/>
</dbReference>
<evidence type="ECO:0000259" key="20">
    <source>
        <dbReference type="PROSITE" id="PS51384"/>
    </source>
</evidence>
<keyword evidence="15" id="KW-0503">Monooxygenase</keyword>
<dbReference type="GO" id="GO:0010181">
    <property type="term" value="F:FMN binding"/>
    <property type="evidence" value="ECO:0007669"/>
    <property type="project" value="InterPro"/>
</dbReference>
<dbReference type="Proteomes" id="UP000738349">
    <property type="component" value="Unassembled WGS sequence"/>
</dbReference>
<dbReference type="InterPro" id="IPR017972">
    <property type="entry name" value="Cyt_P450_CS"/>
</dbReference>
<evidence type="ECO:0000256" key="2">
    <source>
        <dbReference type="ARBA" id="ARBA00001971"/>
    </source>
</evidence>
<feature type="domain" description="Flavodoxin-like" evidence="19">
    <location>
        <begin position="430"/>
        <end position="571"/>
    </location>
</feature>
<dbReference type="PANTHER" id="PTHR19384">
    <property type="entry name" value="NITRIC OXIDE SYNTHASE-RELATED"/>
    <property type="match status" value="1"/>
</dbReference>
<dbReference type="GO" id="GO:0005506">
    <property type="term" value="F:iron ion binding"/>
    <property type="evidence" value="ECO:0007669"/>
    <property type="project" value="InterPro"/>
</dbReference>
<dbReference type="PANTHER" id="PTHR19384:SF127">
    <property type="entry name" value="BIFUNCTIONAL CYTOCHROME P450_NADPH--P450 REDUCTASE"/>
    <property type="match status" value="1"/>
</dbReference>
<dbReference type="CDD" id="cd06206">
    <property type="entry name" value="bifunctional_CYPOR"/>
    <property type="match status" value="1"/>
</dbReference>
<comment type="cofactor">
    <cofactor evidence="2 18">
        <name>heme</name>
        <dbReference type="ChEBI" id="CHEBI:30413"/>
    </cofactor>
</comment>
<dbReference type="PIRSF" id="PIRSF000209">
    <property type="entry name" value="Bifunctional_P450_P450R"/>
    <property type="match status" value="1"/>
</dbReference>
<dbReference type="GO" id="GO:0070330">
    <property type="term" value="F:aromatase activity"/>
    <property type="evidence" value="ECO:0007669"/>
    <property type="project" value="InterPro"/>
</dbReference>
<dbReference type="Pfam" id="PF00175">
    <property type="entry name" value="NAD_binding_1"/>
    <property type="match status" value="1"/>
</dbReference>
<dbReference type="OrthoDB" id="1470350at2759"/>
<dbReference type="GO" id="GO:0020037">
    <property type="term" value="F:heme binding"/>
    <property type="evidence" value="ECO:0007669"/>
    <property type="project" value="InterPro"/>
</dbReference>
<evidence type="ECO:0000256" key="1">
    <source>
        <dbReference type="ARBA" id="ARBA00001917"/>
    </source>
</evidence>
<dbReference type="PRINTS" id="PR00371">
    <property type="entry name" value="FPNCR"/>
</dbReference>
<comment type="cofactor">
    <cofactor evidence="3">
        <name>FAD</name>
        <dbReference type="ChEBI" id="CHEBI:57692"/>
    </cofactor>
</comment>
<dbReference type="SUPFAM" id="SSF52343">
    <property type="entry name" value="Ferredoxin reductase-like, C-terminal NADP-linked domain"/>
    <property type="match status" value="1"/>
</dbReference>
<accession>A0A9P9FTK0</accession>
<dbReference type="GO" id="GO:0050660">
    <property type="term" value="F:flavin adenine dinucleotide binding"/>
    <property type="evidence" value="ECO:0007669"/>
    <property type="project" value="TreeGrafter"/>
</dbReference>
<dbReference type="InterPro" id="IPR003097">
    <property type="entry name" value="CysJ-like_FAD-binding"/>
</dbReference>
<reference evidence="21" key="1">
    <citation type="journal article" date="2021" name="Nat. Commun.">
        <title>Genetic determinants of endophytism in the Arabidopsis root mycobiome.</title>
        <authorList>
            <person name="Mesny F."/>
            <person name="Miyauchi S."/>
            <person name="Thiergart T."/>
            <person name="Pickel B."/>
            <person name="Atanasova L."/>
            <person name="Karlsson M."/>
            <person name="Huettel B."/>
            <person name="Barry K.W."/>
            <person name="Haridas S."/>
            <person name="Chen C."/>
            <person name="Bauer D."/>
            <person name="Andreopoulos W."/>
            <person name="Pangilinan J."/>
            <person name="LaButti K."/>
            <person name="Riley R."/>
            <person name="Lipzen A."/>
            <person name="Clum A."/>
            <person name="Drula E."/>
            <person name="Henrissat B."/>
            <person name="Kohler A."/>
            <person name="Grigoriev I.V."/>
            <person name="Martin F.M."/>
            <person name="Hacquard S."/>
        </authorList>
    </citation>
    <scope>NUCLEOTIDE SEQUENCE</scope>
    <source>
        <strain evidence="21">MPI-CAGE-AT-0147</strain>
    </source>
</reference>
<evidence type="ECO:0000256" key="18">
    <source>
        <dbReference type="PIRSR" id="PIRSR000209-1"/>
    </source>
</evidence>
<dbReference type="SUPFAM" id="SSF52218">
    <property type="entry name" value="Flavoproteins"/>
    <property type="match status" value="1"/>
</dbReference>
<keyword evidence="14 18" id="KW-0408">Iron</keyword>
<dbReference type="GO" id="GO:0003958">
    <property type="term" value="F:NADPH-hemoprotein reductase activity"/>
    <property type="evidence" value="ECO:0007669"/>
    <property type="project" value="UniProtKB-EC"/>
</dbReference>
<organism evidence="21 22">
    <name type="scientific">Dactylonectria macrodidyma</name>
    <dbReference type="NCBI Taxonomy" id="307937"/>
    <lineage>
        <taxon>Eukaryota</taxon>
        <taxon>Fungi</taxon>
        <taxon>Dikarya</taxon>
        <taxon>Ascomycota</taxon>
        <taxon>Pezizomycotina</taxon>
        <taxon>Sordariomycetes</taxon>
        <taxon>Hypocreomycetidae</taxon>
        <taxon>Hypocreales</taxon>
        <taxon>Nectriaceae</taxon>
        <taxon>Dactylonectria</taxon>
    </lineage>
</organism>
<evidence type="ECO:0000256" key="14">
    <source>
        <dbReference type="ARBA" id="ARBA00023004"/>
    </source>
</evidence>
<comment type="caution">
    <text evidence="21">The sequence shown here is derived from an EMBL/GenBank/DDBJ whole genome shotgun (WGS) entry which is preliminary data.</text>
</comment>
<dbReference type="SUPFAM" id="SSF48264">
    <property type="entry name" value="Cytochrome P450"/>
    <property type="match status" value="1"/>
</dbReference>
<keyword evidence="7" id="KW-0285">Flavoprotein</keyword>
<dbReference type="InterPro" id="IPR023206">
    <property type="entry name" value="Bifunctional_P450_P450_red"/>
</dbReference>
<dbReference type="InterPro" id="IPR008254">
    <property type="entry name" value="Flavodoxin/NO_synth"/>
</dbReference>
<dbReference type="FunFam" id="2.40.30.10:FF:000198">
    <property type="entry name" value="Bifunctional cytochrome P450/NADPH--P450 reductase"/>
    <property type="match status" value="1"/>
</dbReference>
<dbReference type="CDD" id="cd11068">
    <property type="entry name" value="CYP120A1"/>
    <property type="match status" value="1"/>
</dbReference>
<dbReference type="InterPro" id="IPR029039">
    <property type="entry name" value="Flavoprotein-like_sf"/>
</dbReference>
<evidence type="ECO:0000256" key="17">
    <source>
        <dbReference type="ARBA" id="ARBA00049342"/>
    </source>
</evidence>
<evidence type="ECO:0000256" key="13">
    <source>
        <dbReference type="ARBA" id="ARBA00023002"/>
    </source>
</evidence>
<evidence type="ECO:0000259" key="19">
    <source>
        <dbReference type="PROSITE" id="PS50902"/>
    </source>
</evidence>
<dbReference type="InterPro" id="IPR017927">
    <property type="entry name" value="FAD-bd_FR_type"/>
</dbReference>
<dbReference type="Gene3D" id="2.40.30.10">
    <property type="entry name" value="Translation factors"/>
    <property type="match status" value="1"/>
</dbReference>
<dbReference type="InterPro" id="IPR001128">
    <property type="entry name" value="Cyt_P450"/>
</dbReference>
<keyword evidence="5" id="KW-0813">Transport</keyword>
<dbReference type="Gene3D" id="3.40.50.80">
    <property type="entry name" value="Nucleotide-binding domain of ferredoxin-NADP reductase (FNR) module"/>
    <property type="match status" value="1"/>
</dbReference>
<keyword evidence="22" id="KW-1185">Reference proteome</keyword>
<keyword evidence="13" id="KW-0560">Oxidoreductase</keyword>
<dbReference type="PROSITE" id="PS00086">
    <property type="entry name" value="CYTOCHROME_P450"/>
    <property type="match status" value="1"/>
</dbReference>
<evidence type="ECO:0000256" key="4">
    <source>
        <dbReference type="ARBA" id="ARBA00010018"/>
    </source>
</evidence>
<dbReference type="InterPro" id="IPR036396">
    <property type="entry name" value="Cyt_P450_sf"/>
</dbReference>
<dbReference type="Pfam" id="PF00667">
    <property type="entry name" value="FAD_binding_1"/>
    <property type="match status" value="1"/>
</dbReference>
<evidence type="ECO:0000256" key="16">
    <source>
        <dbReference type="ARBA" id="ARBA00047827"/>
    </source>
</evidence>
<keyword evidence="11" id="KW-0521">NADP</keyword>
<evidence type="ECO:0000256" key="7">
    <source>
        <dbReference type="ARBA" id="ARBA00022630"/>
    </source>
</evidence>
<dbReference type="GO" id="GO:0005829">
    <property type="term" value="C:cytosol"/>
    <property type="evidence" value="ECO:0007669"/>
    <property type="project" value="TreeGrafter"/>
</dbReference>
<feature type="binding site" description="axial binding residue" evidence="18">
    <location>
        <position position="383"/>
    </location>
    <ligand>
        <name>heme</name>
        <dbReference type="ChEBI" id="CHEBI:30413"/>
    </ligand>
    <ligandPart>
        <name>Fe</name>
        <dbReference type="ChEBI" id="CHEBI:18248"/>
    </ligandPart>
</feature>
<dbReference type="Gene3D" id="3.40.50.360">
    <property type="match status" value="1"/>
</dbReference>
<dbReference type="Gene3D" id="1.10.630.10">
    <property type="entry name" value="Cytochrome P450"/>
    <property type="match status" value="2"/>
</dbReference>
<evidence type="ECO:0000256" key="5">
    <source>
        <dbReference type="ARBA" id="ARBA00022448"/>
    </source>
</evidence>